<dbReference type="GO" id="GO:0050660">
    <property type="term" value="F:flavin adenine dinucleotide binding"/>
    <property type="evidence" value="ECO:0007669"/>
    <property type="project" value="InterPro"/>
</dbReference>
<accession>F8B1L6</accession>
<dbReference type="GO" id="GO:0016627">
    <property type="term" value="F:oxidoreductase activity, acting on the CH-CH group of donors"/>
    <property type="evidence" value="ECO:0007669"/>
    <property type="project" value="InterPro"/>
</dbReference>
<keyword evidence="2" id="KW-1185">Reference proteome</keyword>
<proteinExistence type="predicted"/>
<dbReference type="InterPro" id="IPR037069">
    <property type="entry name" value="AcylCoA_DH/ox_N_sf"/>
</dbReference>
<sequence>MERTLYGQDHEDFRAVARKFVAREAIPHQQRWDEE</sequence>
<dbReference type="Proteomes" id="UP000001549">
    <property type="component" value="Chromosome"/>
</dbReference>
<name>F8B1L6_9ACTN</name>
<protein>
    <recommendedName>
        <fullName evidence="3">Acyl-CoA dehydrogenase</fullName>
    </recommendedName>
</protein>
<dbReference type="EMBL" id="CP002801">
    <property type="protein sequence ID" value="AEH10772.1"/>
    <property type="molecule type" value="Genomic_DNA"/>
</dbReference>
<dbReference type="Gene3D" id="1.10.540.10">
    <property type="entry name" value="Acyl-CoA dehydrogenase/oxidase, N-terminal domain"/>
    <property type="match status" value="1"/>
</dbReference>
<gene>
    <name evidence="1" type="ordered locus">FsymDg_3481</name>
</gene>
<dbReference type="KEGG" id="fsy:FsymDg_3481"/>
<dbReference type="HOGENOM" id="CLU_3365125_0_0_11"/>
<evidence type="ECO:0000313" key="1">
    <source>
        <dbReference type="EMBL" id="AEH10772.1"/>
    </source>
</evidence>
<organism evidence="1 2">
    <name type="scientific">Candidatus Protofrankia datiscae</name>
    <dbReference type="NCBI Taxonomy" id="2716812"/>
    <lineage>
        <taxon>Bacteria</taxon>
        <taxon>Bacillati</taxon>
        <taxon>Actinomycetota</taxon>
        <taxon>Actinomycetes</taxon>
        <taxon>Frankiales</taxon>
        <taxon>Frankiaceae</taxon>
        <taxon>Protofrankia</taxon>
    </lineage>
</organism>
<reference evidence="1 2" key="1">
    <citation type="submission" date="2011-05" db="EMBL/GenBank/DDBJ databases">
        <title>Complete sequence of chromosome of Frankia symbiont of Datisca glomerata.</title>
        <authorList>
            <consortium name="US DOE Joint Genome Institute"/>
            <person name="Lucas S."/>
            <person name="Han J."/>
            <person name="Lapidus A."/>
            <person name="Cheng J.-F."/>
            <person name="Goodwin L."/>
            <person name="Pitluck S."/>
            <person name="Peters L."/>
            <person name="Mikhailova N."/>
            <person name="Chertkov O."/>
            <person name="Teshima H."/>
            <person name="Han C."/>
            <person name="Tapia R."/>
            <person name="Land M."/>
            <person name="Hauser L."/>
            <person name="Kyrpides N."/>
            <person name="Ivanova N."/>
            <person name="Pagani I."/>
            <person name="Berry A."/>
            <person name="Pawlowski K."/>
            <person name="Persson T."/>
            <person name="Vanden Heuvel B."/>
            <person name="Benson D."/>
            <person name="Woyke T."/>
        </authorList>
    </citation>
    <scope>NUCLEOTIDE SEQUENCE [LARGE SCALE GENOMIC DNA]</scope>
    <source>
        <strain evidence="2">4085684</strain>
    </source>
</reference>
<dbReference type="AlphaFoldDB" id="F8B1L6"/>
<evidence type="ECO:0000313" key="2">
    <source>
        <dbReference type="Proteomes" id="UP000001549"/>
    </source>
</evidence>
<evidence type="ECO:0008006" key="3">
    <source>
        <dbReference type="Google" id="ProtNLM"/>
    </source>
</evidence>